<sequence>MKKRSQIATFSLAIINLIIFLAFYILIMLVVYSKTDNEFLNSFKTLGSPIIILEFWLYLSWIIFMILCVILFEKITMPNKIKRLIFYFFWSVSILTIIIIFSTGFITMWGIAEQFALATIIAMVIVIGVIFKLTHKKIIS</sequence>
<reference evidence="2 3" key="1">
    <citation type="submission" date="2019-01" db="EMBL/GenBank/DDBJ databases">
        <title>Complete sequence and annotation of the Mycoplasma phocirhinis strain 852T genome.</title>
        <authorList>
            <person name="Frasca S.Jr."/>
            <person name="Kutish G.F."/>
            <person name="Castellanos Gell J."/>
            <person name="Michaels D.L."/>
            <person name="Brown D.R."/>
        </authorList>
    </citation>
    <scope>NUCLEOTIDE SEQUENCE [LARGE SCALE GENOMIC DNA]</scope>
    <source>
        <strain evidence="2 3">852</strain>
    </source>
</reference>
<keyword evidence="1" id="KW-0472">Membrane</keyword>
<keyword evidence="3" id="KW-1185">Reference proteome</keyword>
<feature type="transmembrane region" description="Helical" evidence="1">
    <location>
        <begin position="84"/>
        <end position="109"/>
    </location>
</feature>
<feature type="transmembrane region" description="Helical" evidence="1">
    <location>
        <begin position="7"/>
        <end position="30"/>
    </location>
</feature>
<evidence type="ECO:0000313" key="3">
    <source>
        <dbReference type="Proteomes" id="UP000289326"/>
    </source>
</evidence>
<keyword evidence="1" id="KW-0812">Transmembrane</keyword>
<dbReference type="AlphaFoldDB" id="A0A4P6MRF3"/>
<feature type="transmembrane region" description="Helical" evidence="1">
    <location>
        <begin position="115"/>
        <end position="134"/>
    </location>
</feature>
<organism evidence="2 3">
    <name type="scientific">Mycoplasmopsis phocirhinis</name>
    <dbReference type="NCBI Taxonomy" id="142650"/>
    <lineage>
        <taxon>Bacteria</taxon>
        <taxon>Bacillati</taxon>
        <taxon>Mycoplasmatota</taxon>
        <taxon>Mycoplasmoidales</taxon>
        <taxon>Metamycoplasmataceae</taxon>
        <taxon>Mycoplasmopsis</taxon>
    </lineage>
</organism>
<accession>A0A4P6MRF3</accession>
<keyword evidence="1" id="KW-1133">Transmembrane helix</keyword>
<feature type="transmembrane region" description="Helical" evidence="1">
    <location>
        <begin position="50"/>
        <end position="72"/>
    </location>
</feature>
<dbReference type="Proteomes" id="UP000289326">
    <property type="component" value="Chromosome"/>
</dbReference>
<gene>
    <name evidence="2" type="ORF">EG856_01740</name>
</gene>
<dbReference type="KEGG" id="mphi:EG856_01740"/>
<dbReference type="EMBL" id="CP034841">
    <property type="protein sequence ID" value="QBF34639.1"/>
    <property type="molecule type" value="Genomic_DNA"/>
</dbReference>
<proteinExistence type="predicted"/>
<dbReference type="RefSeq" id="WP_130429416.1">
    <property type="nucleotide sequence ID" value="NZ_CP034841.1"/>
</dbReference>
<name>A0A4P6MRF3_9BACT</name>
<evidence type="ECO:0000313" key="2">
    <source>
        <dbReference type="EMBL" id="QBF34639.1"/>
    </source>
</evidence>
<protein>
    <submittedName>
        <fullName evidence="2">Uncharacterized protein</fullName>
    </submittedName>
</protein>
<evidence type="ECO:0000256" key="1">
    <source>
        <dbReference type="SAM" id="Phobius"/>
    </source>
</evidence>